<dbReference type="Gene3D" id="3.40.50.1860">
    <property type="match status" value="2"/>
</dbReference>
<evidence type="ECO:0000256" key="1">
    <source>
        <dbReference type="ARBA" id="ARBA00007847"/>
    </source>
</evidence>
<dbReference type="PANTHER" id="PTHR21198">
    <property type="entry name" value="GLUTAMATE RACEMASE"/>
    <property type="match status" value="1"/>
</dbReference>
<dbReference type="GeneID" id="97183232"/>
<comment type="similarity">
    <text evidence="1">Belongs to the aspartate/glutamate racemases family.</text>
</comment>
<evidence type="ECO:0000313" key="4">
    <source>
        <dbReference type="Proteomes" id="UP000251241"/>
    </source>
</evidence>
<dbReference type="SUPFAM" id="SSF53681">
    <property type="entry name" value="Aspartate/glutamate racemase"/>
    <property type="match status" value="2"/>
</dbReference>
<dbReference type="PANTHER" id="PTHR21198:SF7">
    <property type="entry name" value="ASPARTATE-GLUTAMATE RACEMASE FAMILY"/>
    <property type="match status" value="1"/>
</dbReference>
<dbReference type="InterPro" id="IPR004380">
    <property type="entry name" value="Asp_race"/>
</dbReference>
<dbReference type="EMBL" id="UAUU01000009">
    <property type="protein sequence ID" value="SPZ88218.1"/>
    <property type="molecule type" value="Genomic_DNA"/>
</dbReference>
<evidence type="ECO:0000256" key="2">
    <source>
        <dbReference type="ARBA" id="ARBA00023235"/>
    </source>
</evidence>
<reference evidence="3 4" key="1">
    <citation type="submission" date="2018-06" db="EMBL/GenBank/DDBJ databases">
        <authorList>
            <consortium name="Pathogen Informatics"/>
            <person name="Doyle S."/>
        </authorList>
    </citation>
    <scope>NUCLEOTIDE SEQUENCE [LARGE SCALE GENOMIC DNA]</scope>
    <source>
        <strain evidence="3 4">NCTC11343</strain>
    </source>
</reference>
<dbReference type="RefSeq" id="WP_112375198.1">
    <property type="nucleotide sequence ID" value="NZ_CP069793.1"/>
</dbReference>
<organism evidence="3 4">
    <name type="scientific">Sphingobacterium multivorum</name>
    <dbReference type="NCBI Taxonomy" id="28454"/>
    <lineage>
        <taxon>Bacteria</taxon>
        <taxon>Pseudomonadati</taxon>
        <taxon>Bacteroidota</taxon>
        <taxon>Sphingobacteriia</taxon>
        <taxon>Sphingobacteriales</taxon>
        <taxon>Sphingobacteriaceae</taxon>
        <taxon>Sphingobacterium</taxon>
    </lineage>
</organism>
<proteinExistence type="inferred from homology"/>
<dbReference type="AlphaFoldDB" id="A0A2X2J2H3"/>
<gene>
    <name evidence="3" type="ORF">NCTC11343_03358</name>
</gene>
<dbReference type="Proteomes" id="UP000251241">
    <property type="component" value="Unassembled WGS sequence"/>
</dbReference>
<dbReference type="InterPro" id="IPR001920">
    <property type="entry name" value="Asp/Glu_race"/>
</dbReference>
<dbReference type="Pfam" id="PF01177">
    <property type="entry name" value="Asp_Glu_race"/>
    <property type="match status" value="1"/>
</dbReference>
<sequence>MIGIVGGLGPYGGLDITKKIIDETAARSDQEHLPLLLFSCPNLIPDRTAYLLDKSNVNPGKAIAAILRQLETAGATIAAIPSNTAHAEPIFSVVQDEMARVGSGLKLLHIVHETVRFVVENYPDTTVGILSTAGEQICSLYREAFIRKGFVVLEPEGSQQEKVNNAIYDEDYGIKAQPVPIANKAREDLLLVMDDLKKKGAQVIILGCAELPLAIPERDHNGMILIDPNRILARALVHSFAPDKLKPL</sequence>
<dbReference type="EC" id="5.1.1.13" evidence="3"/>
<dbReference type="NCBIfam" id="TIGR00035">
    <property type="entry name" value="asp_race"/>
    <property type="match status" value="1"/>
</dbReference>
<dbReference type="InterPro" id="IPR015942">
    <property type="entry name" value="Asp/Glu/hydantoin_racemase"/>
</dbReference>
<protein>
    <submittedName>
        <fullName evidence="3">Aspartate racemase</fullName>
        <ecNumber evidence="3">5.1.1.13</ecNumber>
    </submittedName>
</protein>
<keyword evidence="2 3" id="KW-0413">Isomerase</keyword>
<accession>A0A2X2J2H3</accession>
<evidence type="ECO:0000313" key="3">
    <source>
        <dbReference type="EMBL" id="SPZ88218.1"/>
    </source>
</evidence>
<dbReference type="GO" id="GO:0047689">
    <property type="term" value="F:aspartate racemase activity"/>
    <property type="evidence" value="ECO:0007669"/>
    <property type="project" value="UniProtKB-EC"/>
</dbReference>
<name>A0A2X2J2H3_SPHMU</name>